<reference evidence="2 3" key="1">
    <citation type="submission" date="2020-08" db="EMBL/GenBank/DDBJ databases">
        <title>Genomic Encyclopedia of Type Strains, Phase IV (KMG-IV): sequencing the most valuable type-strain genomes for metagenomic binning, comparative biology and taxonomic classification.</title>
        <authorList>
            <person name="Goeker M."/>
        </authorList>
    </citation>
    <scope>NUCLEOTIDE SEQUENCE [LARGE SCALE GENOMIC DNA]</scope>
    <source>
        <strain evidence="2 3">DSM 7051</strain>
    </source>
</reference>
<feature type="transmembrane region" description="Helical" evidence="1">
    <location>
        <begin position="159"/>
        <end position="178"/>
    </location>
</feature>
<feature type="transmembrane region" description="Helical" evidence="1">
    <location>
        <begin position="7"/>
        <end position="23"/>
    </location>
</feature>
<feature type="transmembrane region" description="Helical" evidence="1">
    <location>
        <begin position="130"/>
        <end position="153"/>
    </location>
</feature>
<keyword evidence="1" id="KW-0472">Membrane</keyword>
<evidence type="ECO:0000313" key="2">
    <source>
        <dbReference type="EMBL" id="MBB6355837.1"/>
    </source>
</evidence>
<dbReference type="EMBL" id="JACHOU010000009">
    <property type="protein sequence ID" value="MBB6355837.1"/>
    <property type="molecule type" value="Genomic_DNA"/>
</dbReference>
<keyword evidence="1" id="KW-0812">Transmembrane</keyword>
<evidence type="ECO:0000313" key="3">
    <source>
        <dbReference type="Proteomes" id="UP000536262"/>
    </source>
</evidence>
<comment type="caution">
    <text evidence="2">The sequence shown here is derived from an EMBL/GenBank/DDBJ whole genome shotgun (WGS) entry which is preliminary data.</text>
</comment>
<proteinExistence type="predicted"/>
<feature type="transmembrane region" description="Helical" evidence="1">
    <location>
        <begin position="100"/>
        <end position="121"/>
    </location>
</feature>
<protein>
    <submittedName>
        <fullName evidence="2">Uncharacterized protein</fullName>
    </submittedName>
</protein>
<dbReference type="RefSeq" id="WP_184700223.1">
    <property type="nucleotide sequence ID" value="NZ_JACHOU010000009.1"/>
</dbReference>
<sequence length="190" mass="21234">MQNRSPLLVAAAFGFSILVPLLGYFYLGWLYALIFLVGYLGGFILWLATAQEASWASVRVPYWLTLAAFLLLHKLEENRTAFFEAVSARITGTPVPEMSVGLALALLIVPVGAWLAIPLLFRRDHEFGRFLAWTFFASMGLTEMAHFIMPLLANEPYGYLPGMASVFVLAPLAWWGMWRLNLHRPPGAEA</sequence>
<name>A0A7X0F9X5_9HYPH</name>
<dbReference type="Proteomes" id="UP000536262">
    <property type="component" value="Unassembled WGS sequence"/>
</dbReference>
<evidence type="ECO:0000256" key="1">
    <source>
        <dbReference type="SAM" id="Phobius"/>
    </source>
</evidence>
<feature type="transmembrane region" description="Helical" evidence="1">
    <location>
        <begin position="60"/>
        <end position="75"/>
    </location>
</feature>
<keyword evidence="1" id="KW-1133">Transmembrane helix</keyword>
<feature type="transmembrane region" description="Helical" evidence="1">
    <location>
        <begin position="29"/>
        <end position="48"/>
    </location>
</feature>
<accession>A0A7X0F9X5</accession>
<gene>
    <name evidence="2" type="ORF">GGR00_003642</name>
</gene>
<dbReference type="AlphaFoldDB" id="A0A7X0F9X5"/>
<organism evidence="2 3">
    <name type="scientific">Aminobacter aganoensis</name>
    <dbReference type="NCBI Taxonomy" id="83264"/>
    <lineage>
        <taxon>Bacteria</taxon>
        <taxon>Pseudomonadati</taxon>
        <taxon>Pseudomonadota</taxon>
        <taxon>Alphaproteobacteria</taxon>
        <taxon>Hyphomicrobiales</taxon>
        <taxon>Phyllobacteriaceae</taxon>
        <taxon>Aminobacter</taxon>
    </lineage>
</organism>
<keyword evidence="3" id="KW-1185">Reference proteome</keyword>